<proteinExistence type="predicted"/>
<dbReference type="Proteomes" id="UP001159428">
    <property type="component" value="Unassembled WGS sequence"/>
</dbReference>
<dbReference type="AlphaFoldDB" id="A0AAU9XK76"/>
<protein>
    <submittedName>
        <fullName evidence="1">Uncharacterized protein</fullName>
    </submittedName>
</protein>
<reference evidence="1 2" key="1">
    <citation type="submission" date="2022-05" db="EMBL/GenBank/DDBJ databases">
        <authorList>
            <consortium name="Genoscope - CEA"/>
            <person name="William W."/>
        </authorList>
    </citation>
    <scope>NUCLEOTIDE SEQUENCE [LARGE SCALE GENOMIC DNA]</scope>
</reference>
<sequence>MWPEVTDELMIYKCGDFHLWIWNEQSYIVSMFLTGKYKSQVMMDNCITSASPGETMMAPCSFTEMEL</sequence>
<accession>A0AAU9XK76</accession>
<name>A0AAU9XK76_9CNID</name>
<gene>
    <name evidence="1" type="ORF">PMEA_00024691</name>
</gene>
<dbReference type="EMBL" id="CALNXJ010000047">
    <property type="protein sequence ID" value="CAH3150269.1"/>
    <property type="molecule type" value="Genomic_DNA"/>
</dbReference>
<evidence type="ECO:0000313" key="2">
    <source>
        <dbReference type="Proteomes" id="UP001159428"/>
    </source>
</evidence>
<evidence type="ECO:0000313" key="1">
    <source>
        <dbReference type="EMBL" id="CAH3150269.1"/>
    </source>
</evidence>
<keyword evidence="2" id="KW-1185">Reference proteome</keyword>
<organism evidence="1 2">
    <name type="scientific">Pocillopora meandrina</name>
    <dbReference type="NCBI Taxonomy" id="46732"/>
    <lineage>
        <taxon>Eukaryota</taxon>
        <taxon>Metazoa</taxon>
        <taxon>Cnidaria</taxon>
        <taxon>Anthozoa</taxon>
        <taxon>Hexacorallia</taxon>
        <taxon>Scleractinia</taxon>
        <taxon>Astrocoeniina</taxon>
        <taxon>Pocilloporidae</taxon>
        <taxon>Pocillopora</taxon>
    </lineage>
</organism>
<comment type="caution">
    <text evidence="1">The sequence shown here is derived from an EMBL/GenBank/DDBJ whole genome shotgun (WGS) entry which is preliminary data.</text>
</comment>